<reference evidence="2" key="1">
    <citation type="submission" date="2021-01" db="EMBL/GenBank/DDBJ databases">
        <authorList>
            <person name="Corre E."/>
            <person name="Pelletier E."/>
            <person name="Niang G."/>
            <person name="Scheremetjew M."/>
            <person name="Finn R."/>
            <person name="Kale V."/>
            <person name="Holt S."/>
            <person name="Cochrane G."/>
            <person name="Meng A."/>
            <person name="Brown T."/>
            <person name="Cohen L."/>
        </authorList>
    </citation>
    <scope>NUCLEOTIDE SEQUENCE</scope>
    <source>
        <strain evidence="2">CCMP281</strain>
    </source>
</reference>
<feature type="region of interest" description="Disordered" evidence="1">
    <location>
        <begin position="139"/>
        <end position="233"/>
    </location>
</feature>
<dbReference type="AlphaFoldDB" id="A0A7S3AMI9"/>
<dbReference type="EMBL" id="HBHX01014498">
    <property type="protein sequence ID" value="CAE0107460.1"/>
    <property type="molecule type" value="Transcribed_RNA"/>
</dbReference>
<feature type="compositionally biased region" description="Low complexity" evidence="1">
    <location>
        <begin position="222"/>
        <end position="233"/>
    </location>
</feature>
<name>A0A7S3AMI9_9EUKA</name>
<evidence type="ECO:0000313" key="2">
    <source>
        <dbReference type="EMBL" id="CAE0107460.1"/>
    </source>
</evidence>
<feature type="region of interest" description="Disordered" evidence="1">
    <location>
        <begin position="1"/>
        <end position="20"/>
    </location>
</feature>
<feature type="compositionally biased region" description="Basic and acidic residues" evidence="1">
    <location>
        <begin position="150"/>
        <end position="161"/>
    </location>
</feature>
<accession>A0A7S3AMI9</accession>
<protein>
    <submittedName>
        <fullName evidence="2">Uncharacterized protein</fullName>
    </submittedName>
</protein>
<feature type="compositionally biased region" description="Low complexity" evidence="1">
    <location>
        <begin position="186"/>
        <end position="209"/>
    </location>
</feature>
<gene>
    <name evidence="2" type="ORF">HERI1096_LOCUS8119</name>
</gene>
<evidence type="ECO:0000256" key="1">
    <source>
        <dbReference type="SAM" id="MobiDB-lite"/>
    </source>
</evidence>
<sequence>MAAAGAPTKPREDSAGGLLYGGAAITPRFPRAMAHAPTAQAPPAAPAVPLRELNVNSRRAGSGAPLVVDASYISSAGAPREVVQRTREVVVDRRQKQAGQDRWRMVDDYNAHVEDHTFNKLHASLGRLERKAEREHRMYDGAAGWSSEQLKNRSEQPEYRRTRAASPLPGAGRGDGMASILRDPQSARGRPSSTPPSRASSPRLSSARGPLRERPQSPRGYSPARGRAASPRR</sequence>
<proteinExistence type="predicted"/>
<organism evidence="2">
    <name type="scientific">Haptolina ericina</name>
    <dbReference type="NCBI Taxonomy" id="156174"/>
    <lineage>
        <taxon>Eukaryota</taxon>
        <taxon>Haptista</taxon>
        <taxon>Haptophyta</taxon>
        <taxon>Prymnesiophyceae</taxon>
        <taxon>Prymnesiales</taxon>
        <taxon>Prymnesiaceae</taxon>
        <taxon>Haptolina</taxon>
    </lineage>
</organism>